<dbReference type="SUPFAM" id="SSF47598">
    <property type="entry name" value="Ribbon-helix-helix"/>
    <property type="match status" value="1"/>
</dbReference>
<dbReference type="GO" id="GO:0006355">
    <property type="term" value="P:regulation of DNA-templated transcription"/>
    <property type="evidence" value="ECO:0007669"/>
    <property type="project" value="InterPro"/>
</dbReference>
<dbReference type="Pfam" id="PF03693">
    <property type="entry name" value="ParD_antitoxin"/>
    <property type="match status" value="1"/>
</dbReference>
<protein>
    <recommendedName>
        <fullName evidence="2">Antitoxin ParD</fullName>
    </recommendedName>
</protein>
<reference evidence="5" key="1">
    <citation type="submission" date="2020-03" db="EMBL/GenBank/DDBJ databases">
        <title>New Plasmid-Mediated Quinolone Resistance Gene QnrVC9 Found in Clinical isolates of Vibrio cholera O139, China.</title>
        <authorList>
            <person name="Zhou Y."/>
        </authorList>
    </citation>
    <scope>NUCLEOTIDE SEQUENCE</scope>
    <source>
        <plasmid evidence="5">pVC1699</plasmid>
    </source>
</reference>
<sequence length="89" mass="9881">MLIIHTGGFMGRTTSVTIGESLDGFIEKMIATGRYGSTSEVMRSALRLLEQQENQQDLLRKALDEGEVSGECSLSLKEVAERRKARLHV</sequence>
<comment type="similarity">
    <text evidence="1">Belongs to the ParD antitoxin family.</text>
</comment>
<dbReference type="PANTHER" id="PTHR36582">
    <property type="entry name" value="ANTITOXIN PARD"/>
    <property type="match status" value="1"/>
</dbReference>
<dbReference type="InterPro" id="IPR010985">
    <property type="entry name" value="Ribbon_hlx_hlx"/>
</dbReference>
<dbReference type="NCBIfam" id="TIGR02606">
    <property type="entry name" value="antidote_CC2985"/>
    <property type="match status" value="1"/>
</dbReference>
<name>A0A7M1HWA7_VIBCL</name>
<dbReference type="CDD" id="cd22231">
    <property type="entry name" value="RHH_NikR_HicB-like"/>
    <property type="match status" value="1"/>
</dbReference>
<keyword evidence="3" id="KW-1277">Toxin-antitoxin system</keyword>
<evidence type="ECO:0000256" key="3">
    <source>
        <dbReference type="ARBA" id="ARBA00022649"/>
    </source>
</evidence>
<keyword evidence="5" id="KW-0614">Plasmid</keyword>
<dbReference type="EMBL" id="MT127634">
    <property type="protein sequence ID" value="QOQ30839.1"/>
    <property type="molecule type" value="Genomic_DNA"/>
</dbReference>
<accession>A0A7M1HWA7</accession>
<organism evidence="5">
    <name type="scientific">Vibrio cholerae O139</name>
    <dbReference type="NCBI Taxonomy" id="45888"/>
    <lineage>
        <taxon>Bacteria</taxon>
        <taxon>Pseudomonadati</taxon>
        <taxon>Pseudomonadota</taxon>
        <taxon>Gammaproteobacteria</taxon>
        <taxon>Vibrionales</taxon>
        <taxon>Vibrionaceae</taxon>
        <taxon>Vibrio</taxon>
    </lineage>
</organism>
<dbReference type="InterPro" id="IPR038296">
    <property type="entry name" value="ParD_sf"/>
</dbReference>
<dbReference type="AlphaFoldDB" id="A0A7M1HWA7"/>
<dbReference type="InterPro" id="IPR022789">
    <property type="entry name" value="ParD"/>
</dbReference>
<comment type="function">
    <text evidence="4">Antitoxin component of a type II toxin-antitoxin (TA) system. Neutralizes the effect of toxin ParE.</text>
</comment>
<evidence type="ECO:0000313" key="5">
    <source>
        <dbReference type="EMBL" id="QOQ30839.1"/>
    </source>
</evidence>
<evidence type="ECO:0000256" key="4">
    <source>
        <dbReference type="ARBA" id="ARBA00037106"/>
    </source>
</evidence>
<proteinExistence type="inferred from homology"/>
<evidence type="ECO:0000256" key="1">
    <source>
        <dbReference type="ARBA" id="ARBA00008580"/>
    </source>
</evidence>
<geneLocation type="plasmid" evidence="5">
    <name>pVC1699</name>
</geneLocation>
<dbReference type="Gene3D" id="6.10.10.120">
    <property type="entry name" value="Antitoxin ParD1-like"/>
    <property type="match status" value="1"/>
</dbReference>
<evidence type="ECO:0000256" key="2">
    <source>
        <dbReference type="ARBA" id="ARBA00017940"/>
    </source>
</evidence>
<dbReference type="PANTHER" id="PTHR36582:SF2">
    <property type="entry name" value="ANTITOXIN PARD"/>
    <property type="match status" value="1"/>
</dbReference>